<dbReference type="InterPro" id="IPR050553">
    <property type="entry name" value="Thioredoxin_ResA/DsbE_sf"/>
</dbReference>
<dbReference type="InterPro" id="IPR000866">
    <property type="entry name" value="AhpC/TSA"/>
</dbReference>
<dbReference type="Pfam" id="PF14289">
    <property type="entry name" value="DUF4369"/>
    <property type="match status" value="1"/>
</dbReference>
<dbReference type="CDD" id="cd02966">
    <property type="entry name" value="TlpA_like_family"/>
    <property type="match status" value="1"/>
</dbReference>
<dbReference type="Pfam" id="PF00578">
    <property type="entry name" value="AhpC-TSA"/>
    <property type="match status" value="1"/>
</dbReference>
<dbReference type="PANTHER" id="PTHR42852">
    <property type="entry name" value="THIOL:DISULFIDE INTERCHANGE PROTEIN DSBE"/>
    <property type="match status" value="1"/>
</dbReference>
<dbReference type="Proteomes" id="UP000670776">
    <property type="component" value="Unassembled WGS sequence"/>
</dbReference>
<dbReference type="InterPro" id="IPR013766">
    <property type="entry name" value="Thioredoxin_domain"/>
</dbReference>
<dbReference type="PROSITE" id="PS51352">
    <property type="entry name" value="THIOREDOXIN_2"/>
    <property type="match status" value="1"/>
</dbReference>
<feature type="domain" description="Thioredoxin" evidence="5">
    <location>
        <begin position="195"/>
        <end position="340"/>
    </location>
</feature>
<dbReference type="Gene3D" id="3.40.30.10">
    <property type="entry name" value="Glutaredoxin"/>
    <property type="match status" value="1"/>
</dbReference>
<keyword evidence="3" id="KW-1015">Disulfide bond</keyword>
<keyword evidence="4" id="KW-0676">Redox-active center</keyword>
<dbReference type="EMBL" id="JAGJCB010000028">
    <property type="protein sequence ID" value="MBP0905671.1"/>
    <property type="molecule type" value="Genomic_DNA"/>
</dbReference>
<sequence>MRKIIFGLLALTAISCNSQKTTKEFSLTGFTNAIQNGTFLYLDNILEKKIIDSAKVENNSFYFHTKLTESPLRVVLHTKDRSKYRYLWLENNEMIFDARKTDFKQANVTGSITEDLKQRLRKEIDGLSKDERQKKEMEFVKNNPNSIVSMAVLAVYSKTWGKEKTKELFDLFSTENKNSEYGKRISKFIELNKTPNVGERYIDFELEDTNGKIKKLSDLKDKIVLLEFWGSLCGPCRKENPNLVKTYEKYNPYGFEIFAVSLDSDKINWLNAIAKDKLPWLHVSDLKGSYNSASLIYGIHTIPANFLIDRDGTIVDRNLQGDKLNIKLAELISVDKKGYN</sequence>
<evidence type="ECO:0000313" key="7">
    <source>
        <dbReference type="Proteomes" id="UP000670776"/>
    </source>
</evidence>
<keyword evidence="2" id="KW-0201">Cytochrome c-type biogenesis</keyword>
<reference evidence="6 7" key="1">
    <citation type="submission" date="2021-04" db="EMBL/GenBank/DDBJ databases">
        <title>Mariniflexile gromovii gen. nov., sp. nov., a gliding bacterium isolated from the sea urchin Strongylocentrotus intermedius.</title>
        <authorList>
            <person name="Ko S."/>
            <person name="Le V."/>
            <person name="Ahn C.-Y."/>
            <person name="Oh H.-M."/>
        </authorList>
    </citation>
    <scope>NUCLEOTIDE SEQUENCE [LARGE SCALE GENOMIC DNA]</scope>
    <source>
        <strain evidence="6 7">KCTC 12570</strain>
    </source>
</reference>
<proteinExistence type="predicted"/>
<dbReference type="SUPFAM" id="SSF52833">
    <property type="entry name" value="Thioredoxin-like"/>
    <property type="match status" value="1"/>
</dbReference>
<accession>A0ABS4BYL7</accession>
<evidence type="ECO:0000256" key="2">
    <source>
        <dbReference type="ARBA" id="ARBA00022748"/>
    </source>
</evidence>
<dbReference type="InterPro" id="IPR025380">
    <property type="entry name" value="DUF4369"/>
</dbReference>
<protein>
    <submittedName>
        <fullName evidence="6">AhpC/TSA family protein</fullName>
    </submittedName>
</protein>
<evidence type="ECO:0000313" key="6">
    <source>
        <dbReference type="EMBL" id="MBP0905671.1"/>
    </source>
</evidence>
<organism evidence="6 7">
    <name type="scientific">Mariniflexile gromovii</name>
    <dbReference type="NCBI Taxonomy" id="362523"/>
    <lineage>
        <taxon>Bacteria</taxon>
        <taxon>Pseudomonadati</taxon>
        <taxon>Bacteroidota</taxon>
        <taxon>Flavobacteriia</taxon>
        <taxon>Flavobacteriales</taxon>
        <taxon>Flavobacteriaceae</taxon>
        <taxon>Mariniflexile</taxon>
    </lineage>
</organism>
<keyword evidence="7" id="KW-1185">Reference proteome</keyword>
<dbReference type="PANTHER" id="PTHR42852:SF6">
    <property type="entry name" value="THIOL:DISULFIDE INTERCHANGE PROTEIN DSBE"/>
    <property type="match status" value="1"/>
</dbReference>
<dbReference type="RefSeq" id="WP_209656880.1">
    <property type="nucleotide sequence ID" value="NZ_JAGJCB010000028.1"/>
</dbReference>
<name>A0ABS4BYL7_9FLAO</name>
<dbReference type="PROSITE" id="PS51257">
    <property type="entry name" value="PROKAR_LIPOPROTEIN"/>
    <property type="match status" value="1"/>
</dbReference>
<evidence type="ECO:0000259" key="5">
    <source>
        <dbReference type="PROSITE" id="PS51352"/>
    </source>
</evidence>
<dbReference type="InterPro" id="IPR036249">
    <property type="entry name" value="Thioredoxin-like_sf"/>
</dbReference>
<evidence type="ECO:0000256" key="4">
    <source>
        <dbReference type="ARBA" id="ARBA00023284"/>
    </source>
</evidence>
<comment type="caution">
    <text evidence="6">The sequence shown here is derived from an EMBL/GenBank/DDBJ whole genome shotgun (WGS) entry which is preliminary data.</text>
</comment>
<evidence type="ECO:0000256" key="3">
    <source>
        <dbReference type="ARBA" id="ARBA00023157"/>
    </source>
</evidence>
<evidence type="ECO:0000256" key="1">
    <source>
        <dbReference type="ARBA" id="ARBA00004196"/>
    </source>
</evidence>
<gene>
    <name evidence="6" type="ORF">J8H85_17730</name>
</gene>
<comment type="subcellular location">
    <subcellularLocation>
        <location evidence="1">Cell envelope</location>
    </subcellularLocation>
</comment>